<keyword evidence="9" id="KW-0675">Receptor</keyword>
<comment type="subcellular location">
    <subcellularLocation>
        <location evidence="1">Cell membrane</location>
        <topology evidence="1">Multi-pass membrane protein</topology>
    </subcellularLocation>
</comment>
<evidence type="ECO:0000313" key="17">
    <source>
        <dbReference type="RefSeq" id="XP_022249177.1"/>
    </source>
</evidence>
<evidence type="ECO:0000259" key="15">
    <source>
        <dbReference type="Pfam" id="PF10613"/>
    </source>
</evidence>
<evidence type="ECO:0000256" key="7">
    <source>
        <dbReference type="ARBA" id="ARBA00023065"/>
    </source>
</evidence>
<dbReference type="RefSeq" id="XP_022249177.1">
    <property type="nucleotide sequence ID" value="XM_022393469.1"/>
</dbReference>
<proteinExistence type="inferred from homology"/>
<keyword evidence="5 13" id="KW-0812">Transmembrane</keyword>
<dbReference type="InterPro" id="IPR052192">
    <property type="entry name" value="Insect_Ionotropic_Sensory_Rcpt"/>
</dbReference>
<dbReference type="InterPro" id="IPR001320">
    <property type="entry name" value="Iontro_rcpt_C"/>
</dbReference>
<feature type="domain" description="Ionotropic glutamate receptor C-terminal" evidence="14">
    <location>
        <begin position="244"/>
        <end position="516"/>
    </location>
</feature>
<protein>
    <submittedName>
        <fullName evidence="17">Glutamate receptor-like</fullName>
    </submittedName>
</protein>
<gene>
    <name evidence="17" type="primary">LOC106465545</name>
</gene>
<evidence type="ECO:0000256" key="4">
    <source>
        <dbReference type="ARBA" id="ARBA00022475"/>
    </source>
</evidence>
<dbReference type="PANTHER" id="PTHR42643:SF24">
    <property type="entry name" value="IONOTROPIC RECEPTOR 60A"/>
    <property type="match status" value="1"/>
</dbReference>
<dbReference type="Proteomes" id="UP000694941">
    <property type="component" value="Unplaced"/>
</dbReference>
<dbReference type="InterPro" id="IPR019594">
    <property type="entry name" value="Glu/Gly-bd"/>
</dbReference>
<dbReference type="Gene3D" id="1.10.287.70">
    <property type="match status" value="1"/>
</dbReference>
<evidence type="ECO:0000256" key="2">
    <source>
        <dbReference type="ARBA" id="ARBA00008685"/>
    </source>
</evidence>
<comment type="similarity">
    <text evidence="2">Belongs to the glutamate-gated ion channel (TC 1.A.10.1) family.</text>
</comment>
<feature type="transmembrane region" description="Helical" evidence="13">
    <location>
        <begin position="506"/>
        <end position="533"/>
    </location>
</feature>
<keyword evidence="10" id="KW-0325">Glycoprotein</keyword>
<keyword evidence="3" id="KW-0813">Transport</keyword>
<dbReference type="Pfam" id="PF00060">
    <property type="entry name" value="Lig_chan"/>
    <property type="match status" value="1"/>
</dbReference>
<accession>A0ABM1SZX1</accession>
<keyword evidence="11" id="KW-1071">Ligand-gated ion channel</keyword>
<evidence type="ECO:0000256" key="11">
    <source>
        <dbReference type="ARBA" id="ARBA00023286"/>
    </source>
</evidence>
<organism evidence="16 17">
    <name type="scientific">Limulus polyphemus</name>
    <name type="common">Atlantic horseshoe crab</name>
    <dbReference type="NCBI Taxonomy" id="6850"/>
    <lineage>
        <taxon>Eukaryota</taxon>
        <taxon>Metazoa</taxon>
        <taxon>Ecdysozoa</taxon>
        <taxon>Arthropoda</taxon>
        <taxon>Chelicerata</taxon>
        <taxon>Merostomata</taxon>
        <taxon>Xiphosura</taxon>
        <taxon>Limulidae</taxon>
        <taxon>Limulus</taxon>
    </lineage>
</organism>
<evidence type="ECO:0000256" key="5">
    <source>
        <dbReference type="ARBA" id="ARBA00022692"/>
    </source>
</evidence>
<feature type="transmembrane region" description="Helical" evidence="13">
    <location>
        <begin position="247"/>
        <end position="267"/>
    </location>
</feature>
<sequence length="541" mass="62448">MKALASLTPPDHTILFRPTKKLIIWIPDSQTFSADLQQLKANYIMSVKTVVVILLVKVYRLQERILKEATEGDNVLLLIEEKRHLTYSLVKLQWSPNGKGFFTAPCTWSFEGKHCRNVIKTRQLRKFQGRLFSVTYPRGLEDAPKRFIFQILDTLAKYYDFTYVVREPLGETYGFQDSNGTWKGIVGQLVRKERDIGLALLSWTLERESAIDYVKCISVDDVTFISKRSSAERPFGALLFLFKAEIWILYVFCGIVAGMAMSLTNWFKYTKMNRGTKTTIKQSWKTNVWWLVLRTGMLQGSPSTPKQNMTRIILASWWLVCIVILCLYSGNILAFLSIKKIESPLDNMKEVHMKPRIGVLAIPGSPTFTFMSTTNITTFSNVWKRNTQSKVDPRLPNDEYLEKVKQGNILVGLRHWLNLISNPKDNEKQTCSIFHIASENILLDFQSFGLHKGSILTYPLSEGVDWLRRMGLIDFWNHKYFQSMETHLTGDCARTNEQLPLFIEDFGMAFVLLLCGYFLGTITLCFEFGLSCYNKHRETWK</sequence>
<dbReference type="Gene3D" id="3.40.190.10">
    <property type="entry name" value="Periplasmic binding protein-like II"/>
    <property type="match status" value="1"/>
</dbReference>
<keyword evidence="16" id="KW-1185">Reference proteome</keyword>
<dbReference type="SUPFAM" id="SSF53850">
    <property type="entry name" value="Periplasmic binding protein-like II"/>
    <property type="match status" value="1"/>
</dbReference>
<evidence type="ECO:0000256" key="9">
    <source>
        <dbReference type="ARBA" id="ARBA00023170"/>
    </source>
</evidence>
<feature type="transmembrane region" description="Helical" evidence="13">
    <location>
        <begin position="312"/>
        <end position="336"/>
    </location>
</feature>
<feature type="domain" description="Ionotropic glutamate receptor L-glutamate and glycine-binding" evidence="15">
    <location>
        <begin position="147"/>
        <end position="227"/>
    </location>
</feature>
<evidence type="ECO:0000313" key="16">
    <source>
        <dbReference type="Proteomes" id="UP000694941"/>
    </source>
</evidence>
<evidence type="ECO:0000256" key="1">
    <source>
        <dbReference type="ARBA" id="ARBA00004651"/>
    </source>
</evidence>
<evidence type="ECO:0000256" key="13">
    <source>
        <dbReference type="SAM" id="Phobius"/>
    </source>
</evidence>
<dbReference type="PANTHER" id="PTHR42643">
    <property type="entry name" value="IONOTROPIC RECEPTOR 20A-RELATED"/>
    <property type="match status" value="1"/>
</dbReference>
<name>A0ABM1SZX1_LIMPO</name>
<dbReference type="GeneID" id="106465545"/>
<evidence type="ECO:0000256" key="10">
    <source>
        <dbReference type="ARBA" id="ARBA00023180"/>
    </source>
</evidence>
<keyword evidence="12" id="KW-0407">Ion channel</keyword>
<evidence type="ECO:0000256" key="6">
    <source>
        <dbReference type="ARBA" id="ARBA00022989"/>
    </source>
</evidence>
<keyword evidence="8 13" id="KW-0472">Membrane</keyword>
<keyword evidence="6 13" id="KW-1133">Transmembrane helix</keyword>
<keyword evidence="7" id="KW-0406">Ion transport</keyword>
<evidence type="ECO:0000256" key="8">
    <source>
        <dbReference type="ARBA" id="ARBA00023136"/>
    </source>
</evidence>
<dbReference type="Pfam" id="PF10613">
    <property type="entry name" value="Lig_chan-Glu_bd"/>
    <property type="match status" value="1"/>
</dbReference>
<keyword evidence="4" id="KW-1003">Cell membrane</keyword>
<evidence type="ECO:0000256" key="3">
    <source>
        <dbReference type="ARBA" id="ARBA00022448"/>
    </source>
</evidence>
<evidence type="ECO:0000259" key="14">
    <source>
        <dbReference type="Pfam" id="PF00060"/>
    </source>
</evidence>
<evidence type="ECO:0000256" key="12">
    <source>
        <dbReference type="ARBA" id="ARBA00023303"/>
    </source>
</evidence>
<reference evidence="17" key="1">
    <citation type="submission" date="2025-08" db="UniProtKB">
        <authorList>
            <consortium name="RefSeq"/>
        </authorList>
    </citation>
    <scope>IDENTIFICATION</scope>
    <source>
        <tissue evidence="17">Muscle</tissue>
    </source>
</reference>